<keyword evidence="2" id="KW-1185">Reference proteome</keyword>
<reference evidence="1" key="3">
    <citation type="submission" date="2015-02" db="UniProtKB">
        <authorList>
            <consortium name="EnsemblProtists"/>
        </authorList>
    </citation>
    <scope>IDENTIFICATION</scope>
    <source>
        <strain evidence="1">DAOM BR144</strain>
    </source>
</reference>
<reference evidence="2" key="2">
    <citation type="submission" date="2010-04" db="EMBL/GenBank/DDBJ databases">
        <authorList>
            <person name="Buell R."/>
            <person name="Hamilton J."/>
            <person name="Hostetler J."/>
        </authorList>
    </citation>
    <scope>NUCLEOTIDE SEQUENCE [LARGE SCALE GENOMIC DNA]</scope>
    <source>
        <strain evidence="2">DAOM:BR144</strain>
    </source>
</reference>
<dbReference type="eggNOG" id="ENOG502RFPU">
    <property type="taxonomic scope" value="Eukaryota"/>
</dbReference>
<accession>K3WGQ1</accession>
<dbReference type="InParanoid" id="K3WGQ1"/>
<name>K3WGQ1_GLOUD</name>
<evidence type="ECO:0000313" key="1">
    <source>
        <dbReference type="EnsemblProtists" id="PYU1_T004142"/>
    </source>
</evidence>
<sequence length="376" mass="42534">MEKKNLRTIRSLLAAGALVTVPDRKGLRACDVATWTEALQPVLMQPLQQHVMQLQQTNLRLEEHTHSLISLAQNLRRQREHVQLRTNVLQTDVDVSMAFRKDVLRQVENVKGMVQRLDDDQSAATARLARIRRDILALQSQRDGAQHDVGVCNTETGRIDDMHDRLVLQTHARQCTRLDALATQFALKCEVVRMAMRFEKNENLQAQSLRSLLQMCRKPATREKLVINGLQRLVLEIMQRFPKNESIYLDGCALILLLTQEADAANKEGLHGPTHEGDAAGARTTIGAWQTRPLVEFLTMTTLEFAHALAYEAVCEKTHEVLQCLRHSRHCSDVEDASELDEIVRKAYMQVVQHASFASLTCATLQQQLQNATEQG</sequence>
<reference evidence="2" key="1">
    <citation type="journal article" date="2010" name="Genome Biol.">
        <title>Genome sequence of the necrotrophic plant pathogen Pythium ultimum reveals original pathogenicity mechanisms and effector repertoire.</title>
        <authorList>
            <person name="Levesque C.A."/>
            <person name="Brouwer H."/>
            <person name="Cano L."/>
            <person name="Hamilton J.P."/>
            <person name="Holt C."/>
            <person name="Huitema E."/>
            <person name="Raffaele S."/>
            <person name="Robideau G.P."/>
            <person name="Thines M."/>
            <person name="Win J."/>
            <person name="Zerillo M.M."/>
            <person name="Beakes G.W."/>
            <person name="Boore J.L."/>
            <person name="Busam D."/>
            <person name="Dumas B."/>
            <person name="Ferriera S."/>
            <person name="Fuerstenberg S.I."/>
            <person name="Gachon C.M."/>
            <person name="Gaulin E."/>
            <person name="Govers F."/>
            <person name="Grenville-Briggs L."/>
            <person name="Horner N."/>
            <person name="Hostetler J."/>
            <person name="Jiang R.H."/>
            <person name="Johnson J."/>
            <person name="Krajaejun T."/>
            <person name="Lin H."/>
            <person name="Meijer H.J."/>
            <person name="Moore B."/>
            <person name="Morris P."/>
            <person name="Phuntmart V."/>
            <person name="Puiu D."/>
            <person name="Shetty J."/>
            <person name="Stajich J.E."/>
            <person name="Tripathy S."/>
            <person name="Wawra S."/>
            <person name="van West P."/>
            <person name="Whitty B.R."/>
            <person name="Coutinho P.M."/>
            <person name="Henrissat B."/>
            <person name="Martin F."/>
            <person name="Thomas P.D."/>
            <person name="Tyler B.M."/>
            <person name="De Vries R.P."/>
            <person name="Kamoun S."/>
            <person name="Yandell M."/>
            <person name="Tisserat N."/>
            <person name="Buell C.R."/>
        </authorList>
    </citation>
    <scope>NUCLEOTIDE SEQUENCE</scope>
    <source>
        <strain evidence="2">DAOM:BR144</strain>
    </source>
</reference>
<dbReference type="STRING" id="431595.K3WGQ1"/>
<dbReference type="AlphaFoldDB" id="K3WGQ1"/>
<dbReference type="VEuPathDB" id="FungiDB:PYU1_G004132"/>
<evidence type="ECO:0000313" key="2">
    <source>
        <dbReference type="Proteomes" id="UP000019132"/>
    </source>
</evidence>
<protein>
    <submittedName>
        <fullName evidence="1">Uncharacterized protein</fullName>
    </submittedName>
</protein>
<dbReference type="EMBL" id="GL376567">
    <property type="status" value="NOT_ANNOTATED_CDS"/>
    <property type="molecule type" value="Genomic_DNA"/>
</dbReference>
<proteinExistence type="predicted"/>
<dbReference type="EnsemblProtists" id="PYU1_T004142">
    <property type="protein sequence ID" value="PYU1_T004142"/>
    <property type="gene ID" value="PYU1_G004132"/>
</dbReference>
<dbReference type="Proteomes" id="UP000019132">
    <property type="component" value="Unassembled WGS sequence"/>
</dbReference>
<organism evidence="1 2">
    <name type="scientific">Globisporangium ultimum (strain ATCC 200006 / CBS 805.95 / DAOM BR144)</name>
    <name type="common">Pythium ultimum</name>
    <dbReference type="NCBI Taxonomy" id="431595"/>
    <lineage>
        <taxon>Eukaryota</taxon>
        <taxon>Sar</taxon>
        <taxon>Stramenopiles</taxon>
        <taxon>Oomycota</taxon>
        <taxon>Peronosporomycetes</taxon>
        <taxon>Pythiales</taxon>
        <taxon>Pythiaceae</taxon>
        <taxon>Globisporangium</taxon>
    </lineage>
</organism>
<dbReference type="HOGENOM" id="CLU_736689_0_0_1"/>